<dbReference type="Pfam" id="PF14377">
    <property type="entry name" value="UBM"/>
    <property type="match status" value="1"/>
</dbReference>
<evidence type="ECO:0000256" key="2">
    <source>
        <dbReference type="SAM" id="MobiDB-lite"/>
    </source>
</evidence>
<dbReference type="EMBL" id="GDHC01011102">
    <property type="protein sequence ID" value="JAQ07527.1"/>
    <property type="molecule type" value="Transcribed_RNA"/>
</dbReference>
<dbReference type="AlphaFoldDB" id="A0A146LLA7"/>
<proteinExistence type="predicted"/>
<feature type="compositionally biased region" description="Low complexity" evidence="2">
    <location>
        <begin position="7"/>
        <end position="34"/>
    </location>
</feature>
<sequence length="108" mass="12244">QMQPDIVESSVQQSPSQESSETNRSPFRSPFRSPSESEESRPTENQNTPSTDVVMQDRNRSEPSDEIPEGVDPSFLEALPPEMRREVLEQYRMLHSQHNRPSGSNTGT</sequence>
<gene>
    <name evidence="3" type="ORF">g.1753</name>
</gene>
<reference evidence="3" key="1">
    <citation type="journal article" date="2016" name="Gigascience">
        <title>De novo construction of an expanded transcriptome assembly for the western tarnished plant bug, Lygus hesperus.</title>
        <authorList>
            <person name="Tassone E.E."/>
            <person name="Geib S.M."/>
            <person name="Hall B."/>
            <person name="Fabrick J.A."/>
            <person name="Brent C.S."/>
            <person name="Hull J.J."/>
        </authorList>
    </citation>
    <scope>NUCLEOTIDE SEQUENCE</scope>
</reference>
<feature type="region of interest" description="Disordered" evidence="2">
    <location>
        <begin position="1"/>
        <end position="82"/>
    </location>
</feature>
<dbReference type="InterPro" id="IPR025527">
    <property type="entry name" value="HUWE1/Rev1_UBM"/>
</dbReference>
<feature type="non-terminal residue" evidence="3">
    <location>
        <position position="108"/>
    </location>
</feature>
<dbReference type="Gene3D" id="6.10.250.1630">
    <property type="match status" value="1"/>
</dbReference>
<name>A0A146LLA7_LYGHE</name>
<organism evidence="3">
    <name type="scientific">Lygus hesperus</name>
    <name type="common">Western plant bug</name>
    <dbReference type="NCBI Taxonomy" id="30085"/>
    <lineage>
        <taxon>Eukaryota</taxon>
        <taxon>Metazoa</taxon>
        <taxon>Ecdysozoa</taxon>
        <taxon>Arthropoda</taxon>
        <taxon>Hexapoda</taxon>
        <taxon>Insecta</taxon>
        <taxon>Pterygota</taxon>
        <taxon>Neoptera</taxon>
        <taxon>Paraneoptera</taxon>
        <taxon>Hemiptera</taxon>
        <taxon>Heteroptera</taxon>
        <taxon>Panheteroptera</taxon>
        <taxon>Cimicomorpha</taxon>
        <taxon>Miridae</taxon>
        <taxon>Mirini</taxon>
        <taxon>Lygus</taxon>
    </lineage>
</organism>
<dbReference type="GO" id="GO:0016740">
    <property type="term" value="F:transferase activity"/>
    <property type="evidence" value="ECO:0007669"/>
    <property type="project" value="UniProtKB-KW"/>
</dbReference>
<keyword evidence="1" id="KW-0808">Transferase</keyword>
<accession>A0A146LLA7</accession>
<feature type="compositionally biased region" description="Polar residues" evidence="2">
    <location>
        <begin position="43"/>
        <end position="53"/>
    </location>
</feature>
<evidence type="ECO:0000256" key="1">
    <source>
        <dbReference type="ARBA" id="ARBA00022679"/>
    </source>
</evidence>
<evidence type="ECO:0000313" key="3">
    <source>
        <dbReference type="EMBL" id="JAQ07527.1"/>
    </source>
</evidence>
<feature type="non-terminal residue" evidence="3">
    <location>
        <position position="1"/>
    </location>
</feature>
<protein>
    <submittedName>
        <fullName evidence="3">Uncharacterized protein</fullName>
    </submittedName>
</protein>